<dbReference type="Proteomes" id="UP000005801">
    <property type="component" value="Unassembled WGS sequence"/>
</dbReference>
<dbReference type="OrthoDB" id="5529871at2"/>
<dbReference type="STRING" id="391625.PPSIR1_19124"/>
<protein>
    <submittedName>
        <fullName evidence="1">Uncharacterized protein</fullName>
    </submittedName>
</protein>
<dbReference type="EMBL" id="ABCS01000037">
    <property type="protein sequence ID" value="EDM77952.1"/>
    <property type="molecule type" value="Genomic_DNA"/>
</dbReference>
<reference evidence="1 2" key="1">
    <citation type="submission" date="2007-06" db="EMBL/GenBank/DDBJ databases">
        <authorList>
            <person name="Shimkets L."/>
            <person name="Ferriera S."/>
            <person name="Johnson J."/>
            <person name="Kravitz S."/>
            <person name="Beeson K."/>
            <person name="Sutton G."/>
            <person name="Rogers Y.-H."/>
            <person name="Friedman R."/>
            <person name="Frazier M."/>
            <person name="Venter J.C."/>
        </authorList>
    </citation>
    <scope>NUCLEOTIDE SEQUENCE [LARGE SCALE GENOMIC DNA]</scope>
    <source>
        <strain evidence="1 2">SIR-1</strain>
    </source>
</reference>
<accession>A6G7Z0</accession>
<evidence type="ECO:0000313" key="1">
    <source>
        <dbReference type="EMBL" id="EDM77952.1"/>
    </source>
</evidence>
<name>A6G7Z0_9BACT</name>
<dbReference type="RefSeq" id="WP_006972835.1">
    <property type="nucleotide sequence ID" value="NZ_ABCS01000037.1"/>
</dbReference>
<comment type="caution">
    <text evidence="1">The sequence shown here is derived from an EMBL/GenBank/DDBJ whole genome shotgun (WGS) entry which is preliminary data.</text>
</comment>
<gene>
    <name evidence="1" type="ORF">PPSIR1_19124</name>
</gene>
<organism evidence="1 2">
    <name type="scientific">Plesiocystis pacifica SIR-1</name>
    <dbReference type="NCBI Taxonomy" id="391625"/>
    <lineage>
        <taxon>Bacteria</taxon>
        <taxon>Pseudomonadati</taxon>
        <taxon>Myxococcota</taxon>
        <taxon>Polyangia</taxon>
        <taxon>Nannocystales</taxon>
        <taxon>Nannocystaceae</taxon>
        <taxon>Plesiocystis</taxon>
    </lineage>
</organism>
<proteinExistence type="predicted"/>
<keyword evidence="2" id="KW-1185">Reference proteome</keyword>
<dbReference type="AlphaFoldDB" id="A6G7Z0"/>
<sequence>MICRSTIRRFDGDEGPSFHTAVLPRDSSALRFFSWVTLNKSTGRYAGKNRAPAVTLAWIPAERIADESPAPAEVDAALADPDQIPLVVQAPRRVPVAYRSDAGAGFPTVNIKGQAMALAVRVGRILPGTHGQLTFGWRIG</sequence>
<evidence type="ECO:0000313" key="2">
    <source>
        <dbReference type="Proteomes" id="UP000005801"/>
    </source>
</evidence>